<evidence type="ECO:0000313" key="4">
    <source>
        <dbReference type="Proteomes" id="UP000184063"/>
    </source>
</evidence>
<dbReference type="Pfam" id="PF20233">
    <property type="entry name" value="DUF6590"/>
    <property type="match status" value="1"/>
</dbReference>
<accession>A0A1M3TF09</accession>
<reference evidence="4" key="1">
    <citation type="journal article" date="2017" name="Genome Biol.">
        <title>Comparative genomics reveals high biological diversity and specific adaptations in the industrially and medically important fungal genus Aspergillus.</title>
        <authorList>
            <person name="de Vries R.P."/>
            <person name="Riley R."/>
            <person name="Wiebenga A."/>
            <person name="Aguilar-Osorio G."/>
            <person name="Amillis S."/>
            <person name="Uchima C.A."/>
            <person name="Anderluh G."/>
            <person name="Asadollahi M."/>
            <person name="Askin M."/>
            <person name="Barry K."/>
            <person name="Battaglia E."/>
            <person name="Bayram O."/>
            <person name="Benocci T."/>
            <person name="Braus-Stromeyer S.A."/>
            <person name="Caldana C."/>
            <person name="Canovas D."/>
            <person name="Cerqueira G.C."/>
            <person name="Chen F."/>
            <person name="Chen W."/>
            <person name="Choi C."/>
            <person name="Clum A."/>
            <person name="Dos Santos R.A."/>
            <person name="Damasio A.R."/>
            <person name="Diallinas G."/>
            <person name="Emri T."/>
            <person name="Fekete E."/>
            <person name="Flipphi M."/>
            <person name="Freyberg S."/>
            <person name="Gallo A."/>
            <person name="Gournas C."/>
            <person name="Habgood R."/>
            <person name="Hainaut M."/>
            <person name="Harispe M.L."/>
            <person name="Henrissat B."/>
            <person name="Hilden K.S."/>
            <person name="Hope R."/>
            <person name="Hossain A."/>
            <person name="Karabika E."/>
            <person name="Karaffa L."/>
            <person name="Karanyi Z."/>
            <person name="Krasevec N."/>
            <person name="Kuo A."/>
            <person name="Kusch H."/>
            <person name="LaButti K."/>
            <person name="Lagendijk E.L."/>
            <person name="Lapidus A."/>
            <person name="Levasseur A."/>
            <person name="Lindquist E."/>
            <person name="Lipzen A."/>
            <person name="Logrieco A.F."/>
            <person name="MacCabe A."/>
            <person name="Maekelae M.R."/>
            <person name="Malavazi I."/>
            <person name="Melin P."/>
            <person name="Meyer V."/>
            <person name="Mielnichuk N."/>
            <person name="Miskei M."/>
            <person name="Molnar A.P."/>
            <person name="Mule G."/>
            <person name="Ngan C.Y."/>
            <person name="Orejas M."/>
            <person name="Orosz E."/>
            <person name="Ouedraogo J.P."/>
            <person name="Overkamp K.M."/>
            <person name="Park H.-S."/>
            <person name="Perrone G."/>
            <person name="Piumi F."/>
            <person name="Punt P.J."/>
            <person name="Ram A.F."/>
            <person name="Ramon A."/>
            <person name="Rauscher S."/>
            <person name="Record E."/>
            <person name="Riano-Pachon D.M."/>
            <person name="Robert V."/>
            <person name="Roehrig J."/>
            <person name="Ruller R."/>
            <person name="Salamov A."/>
            <person name="Salih N.S."/>
            <person name="Samson R.A."/>
            <person name="Sandor E."/>
            <person name="Sanguinetti M."/>
            <person name="Schuetze T."/>
            <person name="Sepcic K."/>
            <person name="Shelest E."/>
            <person name="Sherlock G."/>
            <person name="Sophianopoulou V."/>
            <person name="Squina F.M."/>
            <person name="Sun H."/>
            <person name="Susca A."/>
            <person name="Todd R.B."/>
            <person name="Tsang A."/>
            <person name="Unkles S.E."/>
            <person name="van de Wiele N."/>
            <person name="van Rossen-Uffink D."/>
            <person name="Oliveira J.V."/>
            <person name="Vesth T.C."/>
            <person name="Visser J."/>
            <person name="Yu J.-H."/>
            <person name="Zhou M."/>
            <person name="Andersen M.R."/>
            <person name="Archer D.B."/>
            <person name="Baker S.E."/>
            <person name="Benoit I."/>
            <person name="Brakhage A.A."/>
            <person name="Braus G.H."/>
            <person name="Fischer R."/>
            <person name="Frisvad J.C."/>
            <person name="Goldman G.H."/>
            <person name="Houbraken J."/>
            <person name="Oakley B."/>
            <person name="Pocsi I."/>
            <person name="Scazzocchio C."/>
            <person name="Seiboth B."/>
            <person name="vanKuyk P.A."/>
            <person name="Wortman J."/>
            <person name="Dyer P.S."/>
            <person name="Grigoriev I.V."/>
        </authorList>
    </citation>
    <scope>NUCLEOTIDE SEQUENCE [LARGE SCALE GENOMIC DNA]</scope>
    <source>
        <strain evidence="4">CBS 106.47</strain>
    </source>
</reference>
<evidence type="ECO:0000256" key="1">
    <source>
        <dbReference type="SAM" id="MobiDB-lite"/>
    </source>
</evidence>
<dbReference type="AlphaFoldDB" id="A0A1M3TF09"/>
<gene>
    <name evidence="3" type="ORF">ASPFODRAFT_62011</name>
</gene>
<dbReference type="EMBL" id="KV878243">
    <property type="protein sequence ID" value="OJZ85354.1"/>
    <property type="molecule type" value="Genomic_DNA"/>
</dbReference>
<evidence type="ECO:0000259" key="2">
    <source>
        <dbReference type="Pfam" id="PF20233"/>
    </source>
</evidence>
<sequence>MMLGTGVGDILACARLAYKIYQELSETNGFFREYRTTSSRLLTVHKALLQVEQLRAANQLTQSTLNAIRFLASRMSEAINGFVSTLEGIRASQAGWSGLALKDIFSPGKPSSEMTDERLSSILHSNLLSLSSLLRMACYSNSDDDAWKSASVIPRWVDERSEFPHVRLSVMITGRDTCCARPSEYWYNLQCVPKPIDFFRPGRVFTVAMRGISTATGDEDIECTPLPLKWTPLDSIPDPFEREKERLTRQKKNYEDVIKLPLPAMFQYGDVHENGQIQYEMSTGRPVLSASEVEEMTDNEYNLPTWNMDPWVGVITIRRFVVVQQGTKSCLCLGIHTYSGRGCSNQPDQELYAILHSSKHIPDPVPEEARMTSRPIRLKLEQPSTVLPRSARIYFGRVYEIKHDVELNIVGLVLGSSMNILSSQFESHRPIDTPNYPASSPDKDQAGTPADDTVIQTDVKTDK</sequence>
<evidence type="ECO:0000313" key="3">
    <source>
        <dbReference type="EMBL" id="OJZ85354.1"/>
    </source>
</evidence>
<proteinExistence type="predicted"/>
<feature type="region of interest" description="Disordered" evidence="1">
    <location>
        <begin position="429"/>
        <end position="463"/>
    </location>
</feature>
<dbReference type="Proteomes" id="UP000184063">
    <property type="component" value="Unassembled WGS sequence"/>
</dbReference>
<organism evidence="3 4">
    <name type="scientific">Aspergillus luchuensis (strain CBS 106.47)</name>
    <dbReference type="NCBI Taxonomy" id="1137211"/>
    <lineage>
        <taxon>Eukaryota</taxon>
        <taxon>Fungi</taxon>
        <taxon>Dikarya</taxon>
        <taxon>Ascomycota</taxon>
        <taxon>Pezizomycotina</taxon>
        <taxon>Eurotiomycetes</taxon>
        <taxon>Eurotiomycetidae</taxon>
        <taxon>Eurotiales</taxon>
        <taxon>Aspergillaceae</taxon>
        <taxon>Aspergillus</taxon>
        <taxon>Aspergillus subgen. Circumdati</taxon>
    </lineage>
</organism>
<feature type="compositionally biased region" description="Polar residues" evidence="1">
    <location>
        <begin position="454"/>
        <end position="463"/>
    </location>
</feature>
<dbReference type="InterPro" id="IPR046497">
    <property type="entry name" value="DUF6590"/>
</dbReference>
<feature type="domain" description="DUF6590" evidence="2">
    <location>
        <begin position="315"/>
        <end position="422"/>
    </location>
</feature>
<dbReference type="VEuPathDB" id="FungiDB:ASPFODRAFT_62011"/>
<dbReference type="OrthoDB" id="4491715at2759"/>
<protein>
    <recommendedName>
        <fullName evidence="2">DUF6590 domain-containing protein</fullName>
    </recommendedName>
</protein>
<name>A0A1M3TF09_ASPLC</name>